<dbReference type="OrthoDB" id="66620at2759"/>
<sequence length="138" mass="16304">MVYCKRRPHGSGSWPPRCPPCRPSSSRGNLLLTICYLDRRLRHQMENMWRVASWVSHTSFMRWGFDGLLQVQFRGNMYPVSIRNFTFNVDGIHVVEAMHMNQYPLYACYLVLLAVCLVFMALYYVSLKFIKQKSSQDW</sequence>
<dbReference type="AlphaFoldDB" id="A0A6I9MM26"/>
<dbReference type="GeneID" id="104942027"/>
<keyword evidence="2" id="KW-1185">Reference proteome</keyword>
<keyword evidence="1" id="KW-0472">Membrane</keyword>
<protein>
    <submittedName>
        <fullName evidence="3">ATP-binding cassette sub-family G member 8-like</fullName>
    </submittedName>
</protein>
<keyword evidence="1" id="KW-1133">Transmembrane helix</keyword>
<name>A0A6I9MM26_9TELE</name>
<feature type="transmembrane region" description="Helical" evidence="1">
    <location>
        <begin position="103"/>
        <end position="125"/>
    </location>
</feature>
<accession>A0A6I9MM26</accession>
<organism evidence="2 3">
    <name type="scientific">Notothenia coriiceps</name>
    <name type="common">black rockcod</name>
    <dbReference type="NCBI Taxonomy" id="8208"/>
    <lineage>
        <taxon>Eukaryota</taxon>
        <taxon>Metazoa</taxon>
        <taxon>Chordata</taxon>
        <taxon>Craniata</taxon>
        <taxon>Vertebrata</taxon>
        <taxon>Euteleostomi</taxon>
        <taxon>Actinopterygii</taxon>
        <taxon>Neopterygii</taxon>
        <taxon>Teleostei</taxon>
        <taxon>Neoteleostei</taxon>
        <taxon>Acanthomorphata</taxon>
        <taxon>Eupercaria</taxon>
        <taxon>Perciformes</taxon>
        <taxon>Notothenioidei</taxon>
        <taxon>Nototheniidae</taxon>
        <taxon>Notothenia</taxon>
    </lineage>
</organism>
<reference evidence="3" key="1">
    <citation type="submission" date="2025-08" db="UniProtKB">
        <authorList>
            <consortium name="RefSeq"/>
        </authorList>
    </citation>
    <scope>IDENTIFICATION</scope>
    <source>
        <tissue evidence="3">Muscle</tissue>
    </source>
</reference>
<proteinExistence type="predicted"/>
<evidence type="ECO:0000256" key="1">
    <source>
        <dbReference type="SAM" id="Phobius"/>
    </source>
</evidence>
<dbReference type="KEGG" id="ncc:104942027"/>
<gene>
    <name evidence="3" type="primary">LOC104942027</name>
</gene>
<dbReference type="Proteomes" id="UP000504611">
    <property type="component" value="Unplaced"/>
</dbReference>
<evidence type="ECO:0000313" key="2">
    <source>
        <dbReference type="Proteomes" id="UP000504611"/>
    </source>
</evidence>
<evidence type="ECO:0000313" key="3">
    <source>
        <dbReference type="RefSeq" id="XP_010765517.1"/>
    </source>
</evidence>
<dbReference type="RefSeq" id="XP_010765517.1">
    <property type="nucleotide sequence ID" value="XM_010767215.1"/>
</dbReference>
<keyword evidence="1" id="KW-0812">Transmembrane</keyword>